<dbReference type="GO" id="GO:0005829">
    <property type="term" value="C:cytosol"/>
    <property type="evidence" value="ECO:0007669"/>
    <property type="project" value="TreeGrafter"/>
</dbReference>
<dbReference type="GO" id="GO:0008270">
    <property type="term" value="F:zinc ion binding"/>
    <property type="evidence" value="ECO:0007669"/>
    <property type="project" value="TreeGrafter"/>
</dbReference>
<evidence type="ECO:0000256" key="9">
    <source>
        <dbReference type="ARBA" id="ARBA00023239"/>
    </source>
</evidence>
<comment type="function">
    <text evidence="11">Catalyzes an early step in the biosynthesis of tetrapyrroles. Binds two molecules of 5-aminolevulinate per subunit, each at a distinct site, and catalyzes their condensation to form porphobilinogen.</text>
</comment>
<dbReference type="PRINTS" id="PR00144">
    <property type="entry name" value="DALDHYDRTASE"/>
</dbReference>
<evidence type="ECO:0000313" key="16">
    <source>
        <dbReference type="EMBL" id="POI30126.1"/>
    </source>
</evidence>
<dbReference type="Gene3D" id="3.40.50.1000">
    <property type="entry name" value="HAD superfamily/HAD-like"/>
    <property type="match status" value="1"/>
</dbReference>
<dbReference type="SUPFAM" id="SSF51569">
    <property type="entry name" value="Aldolase"/>
    <property type="match status" value="1"/>
</dbReference>
<dbReference type="SFLD" id="SFLDG01129">
    <property type="entry name" value="C1.5:_HAD__Beta-PGM__Phosphata"/>
    <property type="match status" value="1"/>
</dbReference>
<evidence type="ECO:0000256" key="1">
    <source>
        <dbReference type="ARBA" id="ARBA00001947"/>
    </source>
</evidence>
<evidence type="ECO:0000256" key="8">
    <source>
        <dbReference type="ARBA" id="ARBA00023133"/>
    </source>
</evidence>
<dbReference type="PANTHER" id="PTHR11458:SF0">
    <property type="entry name" value="DELTA-AMINOLEVULINIC ACID DEHYDRATASE"/>
    <property type="match status" value="1"/>
</dbReference>
<organism evidence="16 17">
    <name type="scientific">Bambusicola thoracicus</name>
    <name type="common">Chinese bamboo-partridge</name>
    <name type="synonym">Perdix thoracica</name>
    <dbReference type="NCBI Taxonomy" id="9083"/>
    <lineage>
        <taxon>Eukaryota</taxon>
        <taxon>Metazoa</taxon>
        <taxon>Chordata</taxon>
        <taxon>Craniata</taxon>
        <taxon>Vertebrata</taxon>
        <taxon>Euteleostomi</taxon>
        <taxon>Archelosauria</taxon>
        <taxon>Archosauria</taxon>
        <taxon>Dinosauria</taxon>
        <taxon>Saurischia</taxon>
        <taxon>Theropoda</taxon>
        <taxon>Coelurosauria</taxon>
        <taxon>Aves</taxon>
        <taxon>Neognathae</taxon>
        <taxon>Galloanserae</taxon>
        <taxon>Galliformes</taxon>
        <taxon>Phasianidae</taxon>
        <taxon>Perdicinae</taxon>
        <taxon>Bambusicola</taxon>
    </lineage>
</organism>
<dbReference type="Pfam" id="PF00490">
    <property type="entry name" value="ALAD"/>
    <property type="match status" value="1"/>
</dbReference>
<evidence type="ECO:0000256" key="7">
    <source>
        <dbReference type="ARBA" id="ARBA00022833"/>
    </source>
</evidence>
<dbReference type="OrthoDB" id="1530at2759"/>
<feature type="non-terminal residue" evidence="16">
    <location>
        <position position="1"/>
    </location>
</feature>
<dbReference type="AlphaFoldDB" id="A0A2P4T190"/>
<keyword evidence="7" id="KW-0862">Zinc</keyword>
<dbReference type="FunFam" id="3.20.20.70:FF:000048">
    <property type="entry name" value="Delta-aminolevulinic acid dehydratase"/>
    <property type="match status" value="1"/>
</dbReference>
<dbReference type="NCBIfam" id="NF006762">
    <property type="entry name" value="PRK09283.1"/>
    <property type="match status" value="1"/>
</dbReference>
<dbReference type="Gene3D" id="1.10.150.720">
    <property type="entry name" value="Haloacid dehalogenase-like hydrolase"/>
    <property type="match status" value="1"/>
</dbReference>
<keyword evidence="17" id="KW-1185">Reference proteome</keyword>
<dbReference type="Gene3D" id="3.20.20.70">
    <property type="entry name" value="Aldolase class I"/>
    <property type="match status" value="1"/>
</dbReference>
<dbReference type="InterPro" id="IPR036412">
    <property type="entry name" value="HAD-like_sf"/>
</dbReference>
<evidence type="ECO:0000256" key="10">
    <source>
        <dbReference type="ARBA" id="ARBA00023244"/>
    </source>
</evidence>
<comment type="subunit">
    <text evidence="12">Homooctamer; active form. Homohexamer; low activity form.</text>
</comment>
<keyword evidence="8" id="KW-0350">Heme biosynthesis</keyword>
<evidence type="ECO:0000313" key="17">
    <source>
        <dbReference type="Proteomes" id="UP000237246"/>
    </source>
</evidence>
<reference evidence="16 17" key="1">
    <citation type="submission" date="2018-01" db="EMBL/GenBank/DDBJ databases">
        <title>Comparison of the Chinese Bamboo Partridge and Red Junglefowl genome sequences highlights the importance of demography in genome evolution.</title>
        <authorList>
            <person name="Tiley G.P."/>
            <person name="Kimball R.T."/>
            <person name="Braun E.L."/>
            <person name="Burleigh J.G."/>
        </authorList>
    </citation>
    <scope>NUCLEOTIDE SEQUENCE [LARGE SCALE GENOMIC DNA]</scope>
    <source>
        <strain evidence="16">RTK389</strain>
        <tissue evidence="16">Blood</tissue>
    </source>
</reference>
<evidence type="ECO:0000256" key="15">
    <source>
        <dbReference type="RuleBase" id="RU004161"/>
    </source>
</evidence>
<dbReference type="InterPro" id="IPR044924">
    <property type="entry name" value="HAD-SF_hydro_IA_REG-2-like_cap"/>
</dbReference>
<keyword evidence="10 14" id="KW-0627">Porphyrin biosynthesis</keyword>
<dbReference type="NCBIfam" id="TIGR02252">
    <property type="entry name" value="DREG-2"/>
    <property type="match status" value="1"/>
</dbReference>
<accession>A0A2P4T190</accession>
<proteinExistence type="inferred from homology"/>
<dbReference type="SUPFAM" id="SSF56784">
    <property type="entry name" value="HAD-like"/>
    <property type="match status" value="1"/>
</dbReference>
<dbReference type="Proteomes" id="UP000237246">
    <property type="component" value="Unassembled WGS sequence"/>
</dbReference>
<dbReference type="UniPathway" id="UPA00251">
    <property type="reaction ID" value="UER00318"/>
</dbReference>
<evidence type="ECO:0000256" key="6">
    <source>
        <dbReference type="ARBA" id="ARBA00022723"/>
    </source>
</evidence>
<evidence type="ECO:0000256" key="3">
    <source>
        <dbReference type="ARBA" id="ARBA00008055"/>
    </source>
</evidence>
<name>A0A2P4T190_BAMTH</name>
<dbReference type="NCBIfam" id="TIGR01509">
    <property type="entry name" value="HAD-SF-IA-v3"/>
    <property type="match status" value="1"/>
</dbReference>
<comment type="caution">
    <text evidence="16">The sequence shown here is derived from an EMBL/GenBank/DDBJ whole genome shotgun (WGS) entry which is preliminary data.</text>
</comment>
<dbReference type="NCBIfam" id="TIGR01549">
    <property type="entry name" value="HAD-SF-IA-v1"/>
    <property type="match status" value="1"/>
</dbReference>
<comment type="catalytic activity">
    <reaction evidence="13 14">
        <text>2 5-aminolevulinate = porphobilinogen + 2 H2O + H(+)</text>
        <dbReference type="Rhea" id="RHEA:24064"/>
        <dbReference type="ChEBI" id="CHEBI:15377"/>
        <dbReference type="ChEBI" id="CHEBI:15378"/>
        <dbReference type="ChEBI" id="CHEBI:58126"/>
        <dbReference type="ChEBI" id="CHEBI:356416"/>
        <dbReference type="EC" id="4.2.1.24"/>
    </reaction>
</comment>
<sequence length="572" mass="62861">VSFCIPKMQADSLLHSGYFHPVLRSWQCTATTFSASNLIYPIFVTDSPDAVEPIASLPGQARYGVNKLEGMLQPLVEDGLKCVLIFGVPSKVPKDERGSAADAEDTPAIQAIRKICSTFPQLLIACDVCLCPYTSHGHCGILREDGTIQNEASCQRLAEVALAYAQAGCHIVAPSDMMDGRIAAIKKALISNDMGNKVSVMSYSAKFASCFYGPFRDAAQSKPAFGDRRCYQLPPGARGLALRAVDRDVREGADMLMVKPGMPYLDLVRDVKERHPTHPLAVYHVSGEFAMLWHGAQAGAFSLRAAVMEAMAAFRRAGAATIITFPLILTLAEAMLRLRLLTWDVKDTLLRLRQPVGLSYAAEAQAHGVQVQPEALSQSFRAAYRAQSRRFPNYGRAEGLSSRQWWVDVVKETFRLTGVHEDAVLSLMAENLYRDYCSARNWELLPGASETLSWCHQHGLRMGVVSNFDNRLESILVQCNLRHHFHFVLTSEAVGVAKPDPKIFKAALRLGGVLPKQAAHIGDDYSRDYRAAREVGMHSFLLHTPGQSTQPEVPPGHVLPTLSHLLAVIEKG</sequence>
<dbReference type="Pfam" id="PF00702">
    <property type="entry name" value="Hydrolase"/>
    <property type="match status" value="1"/>
</dbReference>
<dbReference type="InterPro" id="IPR011949">
    <property type="entry name" value="HAD-SF_hydro_IA_REG-2-like"/>
</dbReference>
<evidence type="ECO:0000256" key="11">
    <source>
        <dbReference type="ARBA" id="ARBA00025628"/>
    </source>
</evidence>
<evidence type="ECO:0000256" key="5">
    <source>
        <dbReference type="ARBA" id="ARBA00020771"/>
    </source>
</evidence>
<evidence type="ECO:0000256" key="2">
    <source>
        <dbReference type="ARBA" id="ARBA00004694"/>
    </source>
</evidence>
<evidence type="ECO:0000256" key="4">
    <source>
        <dbReference type="ARBA" id="ARBA00012053"/>
    </source>
</evidence>
<dbReference type="InterPro" id="IPR013785">
    <property type="entry name" value="Aldolase_TIM"/>
</dbReference>
<dbReference type="EMBL" id="PPHD01012897">
    <property type="protein sequence ID" value="POI30126.1"/>
    <property type="molecule type" value="Genomic_DNA"/>
</dbReference>
<dbReference type="PANTHER" id="PTHR11458">
    <property type="entry name" value="DELTA-AMINOLEVULINIC ACID DEHYDRATASE"/>
    <property type="match status" value="1"/>
</dbReference>
<comment type="pathway">
    <text evidence="2">Porphyrin-containing compound metabolism; protoporphyrin-IX biosynthesis; coproporphyrinogen-III from 5-aminolevulinate: step 1/4.</text>
</comment>
<dbReference type="GO" id="GO:0004655">
    <property type="term" value="F:porphobilinogen synthase activity"/>
    <property type="evidence" value="ECO:0007669"/>
    <property type="project" value="UniProtKB-EC"/>
</dbReference>
<dbReference type="InterPro" id="IPR006439">
    <property type="entry name" value="HAD-SF_hydro_IA"/>
</dbReference>
<comment type="similarity">
    <text evidence="3 15">Belongs to the ALAD family.</text>
</comment>
<keyword evidence="9 14" id="KW-0456">Lyase</keyword>
<dbReference type="CDD" id="cd04824">
    <property type="entry name" value="eu_ALAD_PBGS_cysteine_rich"/>
    <property type="match status" value="1"/>
</dbReference>
<evidence type="ECO:0000256" key="12">
    <source>
        <dbReference type="ARBA" id="ARBA00025861"/>
    </source>
</evidence>
<evidence type="ECO:0000256" key="14">
    <source>
        <dbReference type="RuleBase" id="RU000515"/>
    </source>
</evidence>
<dbReference type="InterPro" id="IPR001731">
    <property type="entry name" value="ALAD"/>
</dbReference>
<dbReference type="SMART" id="SM01004">
    <property type="entry name" value="ALAD"/>
    <property type="match status" value="1"/>
</dbReference>
<dbReference type="PROSITE" id="PS00169">
    <property type="entry name" value="D_ALA_DEHYDRATASE"/>
    <property type="match status" value="1"/>
</dbReference>
<dbReference type="SFLD" id="SFLDS00003">
    <property type="entry name" value="Haloacid_Dehalogenase"/>
    <property type="match status" value="1"/>
</dbReference>
<dbReference type="EC" id="4.2.1.24" evidence="4 14"/>
<protein>
    <recommendedName>
        <fullName evidence="5 14">Delta-aminolevulinic acid dehydratase</fullName>
        <ecNumber evidence="4 14">4.2.1.24</ecNumber>
    </recommendedName>
</protein>
<evidence type="ECO:0000256" key="13">
    <source>
        <dbReference type="ARBA" id="ARBA00047651"/>
    </source>
</evidence>
<dbReference type="CDD" id="cd16415">
    <property type="entry name" value="HAD_dREG-2_like"/>
    <property type="match status" value="1"/>
</dbReference>
<comment type="cofactor">
    <cofactor evidence="1">
        <name>Zn(2+)</name>
        <dbReference type="ChEBI" id="CHEBI:29105"/>
    </cofactor>
</comment>
<dbReference type="GO" id="GO:0006782">
    <property type="term" value="P:protoporphyrinogen IX biosynthetic process"/>
    <property type="evidence" value="ECO:0007669"/>
    <property type="project" value="UniProtKB-UniPathway"/>
</dbReference>
<keyword evidence="6" id="KW-0479">Metal-binding</keyword>
<dbReference type="InterPro" id="IPR023214">
    <property type="entry name" value="HAD_sf"/>
</dbReference>
<gene>
    <name evidence="16" type="ORF">CIB84_006124</name>
</gene>
<dbReference type="InterPro" id="IPR030656">
    <property type="entry name" value="ALAD_AS"/>
</dbReference>